<gene>
    <name evidence="2" type="ORF">OW763_09545</name>
</gene>
<comment type="caution">
    <text evidence="2">The sequence shown here is derived from an EMBL/GenBank/DDBJ whole genome shotgun (WGS) entry which is preliminary data.</text>
</comment>
<evidence type="ECO:0000313" key="2">
    <source>
        <dbReference type="EMBL" id="MCY6484583.1"/>
    </source>
</evidence>
<keyword evidence="1" id="KW-0175">Coiled coil</keyword>
<keyword evidence="3" id="KW-1185">Reference proteome</keyword>
<reference evidence="2" key="1">
    <citation type="submission" date="2022-12" db="EMBL/GenBank/DDBJ databases">
        <authorList>
            <person name="Wang J."/>
        </authorList>
    </citation>
    <scope>NUCLEOTIDE SEQUENCE</scope>
    <source>
        <strain evidence="2">HY-45-18</strain>
    </source>
</reference>
<evidence type="ECO:0000313" key="3">
    <source>
        <dbReference type="Proteomes" id="UP001078443"/>
    </source>
</evidence>
<dbReference type="EMBL" id="JAPQER010000003">
    <property type="protein sequence ID" value="MCY6484583.1"/>
    <property type="molecule type" value="Genomic_DNA"/>
</dbReference>
<evidence type="ECO:0000256" key="1">
    <source>
        <dbReference type="SAM" id="Coils"/>
    </source>
</evidence>
<protein>
    <recommendedName>
        <fullName evidence="4">Type IV pilus assembly protein PilO</fullName>
    </recommendedName>
</protein>
<organism evidence="2 3">
    <name type="scientific">Clostridium aestuarii</name>
    <dbReference type="NCBI Taxonomy" id="338193"/>
    <lineage>
        <taxon>Bacteria</taxon>
        <taxon>Bacillati</taxon>
        <taxon>Bacillota</taxon>
        <taxon>Clostridia</taxon>
        <taxon>Eubacteriales</taxon>
        <taxon>Clostridiaceae</taxon>
        <taxon>Clostridium</taxon>
    </lineage>
</organism>
<dbReference type="Proteomes" id="UP001078443">
    <property type="component" value="Unassembled WGS sequence"/>
</dbReference>
<name>A0ABT4D3G5_9CLOT</name>
<evidence type="ECO:0008006" key="4">
    <source>
        <dbReference type="Google" id="ProtNLM"/>
    </source>
</evidence>
<accession>A0ABT4D3G5</accession>
<dbReference type="RefSeq" id="WP_268040888.1">
    <property type="nucleotide sequence ID" value="NZ_JAPQER010000003.1"/>
</dbReference>
<feature type="coiled-coil region" evidence="1">
    <location>
        <begin position="35"/>
        <end position="62"/>
    </location>
</feature>
<proteinExistence type="predicted"/>
<sequence length="415" mass="47789">MKVSNREKLMLMILLLVALFAGYYKFVYSVNVSKVNELKDKNEKNKNEIQKLNNNIVIQKNLEKDIKITNAKIYESTNELFPEINEEKIIIILDEMMKKTGVKCSSISFSKSSFEEISPKAQSDNKKSSKLKELVSQYKAVEEDKNIQENKEFNDKKEVKSDKDKSEQVSSEVEKMTLGLNFEANYDQVIKFIDETTKFNKRIIISSLSFTTTENEEEILSEITGNMILEFYAVPKFSNEADKEYLKWDFSRNYGKINPFKANSVGKVNSAKTIKKYDFSINVKPISSDLPTVMIGKDSDTTLKSYLFADNEGIENIEIHFKKKDGKYYYKYRNQKQSYPKEFGTDGTVFNLKEEEINISVFSVARNAKEDLSGANIKLYNDTDKTVNVDIIGDDKERKRVTIVKGKGSIRVNNK</sequence>